<keyword evidence="9" id="KW-0175">Coiled coil</keyword>
<feature type="domain" description="Histidine kinase" evidence="11">
    <location>
        <begin position="463"/>
        <end position="680"/>
    </location>
</feature>
<dbReference type="Proteomes" id="UP000034883">
    <property type="component" value="Chromosome"/>
</dbReference>
<evidence type="ECO:0000256" key="5">
    <source>
        <dbReference type="ARBA" id="ARBA00022741"/>
    </source>
</evidence>
<dbReference type="InterPro" id="IPR005467">
    <property type="entry name" value="His_kinase_dom"/>
</dbReference>
<evidence type="ECO:0000256" key="3">
    <source>
        <dbReference type="ARBA" id="ARBA00022553"/>
    </source>
</evidence>
<keyword evidence="10" id="KW-1133">Transmembrane helix</keyword>
<dbReference type="SMART" id="SM00388">
    <property type="entry name" value="HisKA"/>
    <property type="match status" value="1"/>
</dbReference>
<dbReference type="RefSeq" id="WP_053233661.1">
    <property type="nucleotide sequence ID" value="NZ_CP011125.1"/>
</dbReference>
<gene>
    <name evidence="12" type="ORF">DB32_003644</name>
</gene>
<feature type="transmembrane region" description="Helical" evidence="10">
    <location>
        <begin position="6"/>
        <end position="24"/>
    </location>
</feature>
<keyword evidence="13" id="KW-1185">Reference proteome</keyword>
<evidence type="ECO:0000259" key="11">
    <source>
        <dbReference type="PROSITE" id="PS50109"/>
    </source>
</evidence>
<dbReference type="InterPro" id="IPR029016">
    <property type="entry name" value="GAF-like_dom_sf"/>
</dbReference>
<dbReference type="Gene3D" id="3.30.565.10">
    <property type="entry name" value="Histidine kinase-like ATPase, C-terminal domain"/>
    <property type="match status" value="1"/>
</dbReference>
<evidence type="ECO:0000256" key="4">
    <source>
        <dbReference type="ARBA" id="ARBA00022679"/>
    </source>
</evidence>
<dbReference type="EC" id="2.7.13.3" evidence="2"/>
<sequence length="736" mass="80760">MDLRTQISLVASILCFALSAVVLLRPRKRRVHWLFALFDGTVGAWYLTTFLARFEGGGAFWERLNLVWAVLLPLSAVQFFRAFLQSDSRRSGQLNHTAIFLAIGMIAAIFTPLYRALVLGTAVFVYVFVLLAAALVIVYRAGRRARSRFDRARLLYLALVGTFAAVFTLAEYLPYVGLDIPPVGTVLILVFLYVLSQSILSSRILDLYELGARLGVLTTLAFSLAGILWVLVALDPGHFFLHSVTAALVLMLLTEPVRSKIEQQISQLFFRERHDFERMVLDLRRQLANVLSQDDLVRSVVTAFESSRRLTHGSIYLLDADRQGYDLMGHVGAEPARRVELAPGRPFLDRMRRDEALVLENLERELDERRELGEDGEAETLAEIIGTMESMQASVAVALRGPDESYGLICIRDERLRDAYSPEEVQLLKGLAAQASIAVENSRLYQRMKERDRLAALGEMAAGLAHEIRNPLGAIKASAQFLAEPAPRDESTRMDDGAREFLDIIVEEVDRLNRVVSSFLDYARPSQLGDVTPIDVNATVRRTLQLLGPQFGAGVESSLDLDAEVPPVRIDAERLRQVLINLALNAVQAMEGHGRIEVRTRGVSRGDERWVEIHVADTGPGIPQKILKNLFVPFVTTKDRGTGLGLAISQRIVSAAGGLIEVRSSAGIGTTFVVRLPAHVEERRALPVLDQGRIGAGATGNSAPAEGLVGGGDGLGTSADRGAVAGERASSLASNR</sequence>
<dbReference type="SUPFAM" id="SSF55874">
    <property type="entry name" value="ATPase domain of HSP90 chaperone/DNA topoisomerase II/histidine kinase"/>
    <property type="match status" value="1"/>
</dbReference>
<proteinExistence type="predicted"/>
<dbReference type="GO" id="GO:0005524">
    <property type="term" value="F:ATP binding"/>
    <property type="evidence" value="ECO:0007669"/>
    <property type="project" value="UniProtKB-KW"/>
</dbReference>
<keyword evidence="8" id="KW-0902">Two-component regulatory system</keyword>
<evidence type="ECO:0000313" key="12">
    <source>
        <dbReference type="EMBL" id="AKF06495.1"/>
    </source>
</evidence>
<organism evidence="12 13">
    <name type="scientific">Sandaracinus amylolyticus</name>
    <dbReference type="NCBI Taxonomy" id="927083"/>
    <lineage>
        <taxon>Bacteria</taxon>
        <taxon>Pseudomonadati</taxon>
        <taxon>Myxococcota</taxon>
        <taxon>Polyangia</taxon>
        <taxon>Polyangiales</taxon>
        <taxon>Sandaracinaceae</taxon>
        <taxon>Sandaracinus</taxon>
    </lineage>
</organism>
<dbReference type="PANTHER" id="PTHR43065:SF10">
    <property type="entry name" value="PEROXIDE STRESS-ACTIVATED HISTIDINE KINASE MAK3"/>
    <property type="match status" value="1"/>
</dbReference>
<feature type="transmembrane region" description="Helical" evidence="10">
    <location>
        <begin position="154"/>
        <end position="174"/>
    </location>
</feature>
<evidence type="ECO:0000313" key="13">
    <source>
        <dbReference type="Proteomes" id="UP000034883"/>
    </source>
</evidence>
<dbReference type="Gene3D" id="3.30.450.40">
    <property type="match status" value="1"/>
</dbReference>
<name>A0A0F6YJ35_9BACT</name>
<dbReference type="SMART" id="SM00387">
    <property type="entry name" value="HATPase_c"/>
    <property type="match status" value="1"/>
</dbReference>
<dbReference type="CDD" id="cd00082">
    <property type="entry name" value="HisKA"/>
    <property type="match status" value="1"/>
</dbReference>
<keyword evidence="6 12" id="KW-0418">Kinase</keyword>
<dbReference type="InterPro" id="IPR004358">
    <property type="entry name" value="Sig_transdc_His_kin-like_C"/>
</dbReference>
<dbReference type="GO" id="GO:0000155">
    <property type="term" value="F:phosphorelay sensor kinase activity"/>
    <property type="evidence" value="ECO:0007669"/>
    <property type="project" value="InterPro"/>
</dbReference>
<keyword evidence="4" id="KW-0808">Transferase</keyword>
<feature type="transmembrane region" description="Helical" evidence="10">
    <location>
        <begin position="123"/>
        <end position="142"/>
    </location>
</feature>
<feature type="coiled-coil region" evidence="9">
    <location>
        <begin position="352"/>
        <end position="379"/>
    </location>
</feature>
<evidence type="ECO:0000256" key="2">
    <source>
        <dbReference type="ARBA" id="ARBA00012438"/>
    </source>
</evidence>
<dbReference type="SUPFAM" id="SSF47384">
    <property type="entry name" value="Homodimeric domain of signal transducing histidine kinase"/>
    <property type="match status" value="1"/>
</dbReference>
<dbReference type="PANTHER" id="PTHR43065">
    <property type="entry name" value="SENSOR HISTIDINE KINASE"/>
    <property type="match status" value="1"/>
</dbReference>
<keyword evidence="5" id="KW-0547">Nucleotide-binding</keyword>
<keyword evidence="3" id="KW-0597">Phosphoprotein</keyword>
<dbReference type="PRINTS" id="PR00344">
    <property type="entry name" value="BCTRLSENSOR"/>
</dbReference>
<evidence type="ECO:0000256" key="6">
    <source>
        <dbReference type="ARBA" id="ARBA00022777"/>
    </source>
</evidence>
<dbReference type="OrthoDB" id="9789238at2"/>
<dbReference type="InterPro" id="IPR003594">
    <property type="entry name" value="HATPase_dom"/>
</dbReference>
<dbReference type="Pfam" id="PF02518">
    <property type="entry name" value="HATPase_c"/>
    <property type="match status" value="1"/>
</dbReference>
<feature type="transmembrane region" description="Helical" evidence="10">
    <location>
        <begin position="180"/>
        <end position="200"/>
    </location>
</feature>
<dbReference type="AlphaFoldDB" id="A0A0F6YJ35"/>
<dbReference type="KEGG" id="samy:DB32_003644"/>
<dbReference type="Pfam" id="PF00512">
    <property type="entry name" value="HisKA"/>
    <property type="match status" value="1"/>
</dbReference>
<dbReference type="PROSITE" id="PS50109">
    <property type="entry name" value="HIS_KIN"/>
    <property type="match status" value="1"/>
</dbReference>
<dbReference type="InterPro" id="IPR003018">
    <property type="entry name" value="GAF"/>
</dbReference>
<evidence type="ECO:0000256" key="9">
    <source>
        <dbReference type="SAM" id="Coils"/>
    </source>
</evidence>
<protein>
    <recommendedName>
        <fullName evidence="2">histidine kinase</fullName>
        <ecNumber evidence="2">2.7.13.3</ecNumber>
    </recommendedName>
</protein>
<accession>A0A0F6YJ35</accession>
<dbReference type="InterPro" id="IPR036890">
    <property type="entry name" value="HATPase_C_sf"/>
</dbReference>
<feature type="transmembrane region" description="Helical" evidence="10">
    <location>
        <begin position="212"/>
        <end position="233"/>
    </location>
</feature>
<dbReference type="InterPro" id="IPR036097">
    <property type="entry name" value="HisK_dim/P_sf"/>
</dbReference>
<dbReference type="STRING" id="927083.DB32_003644"/>
<evidence type="ECO:0000256" key="8">
    <source>
        <dbReference type="ARBA" id="ARBA00023012"/>
    </source>
</evidence>
<reference evidence="12 13" key="1">
    <citation type="submission" date="2015-03" db="EMBL/GenBank/DDBJ databases">
        <title>Genome assembly of Sandaracinus amylolyticus DSM 53668.</title>
        <authorList>
            <person name="Sharma G."/>
            <person name="Subramanian S."/>
        </authorList>
    </citation>
    <scope>NUCLEOTIDE SEQUENCE [LARGE SCALE GENOMIC DNA]</scope>
    <source>
        <strain evidence="12 13">DSM 53668</strain>
    </source>
</reference>
<dbReference type="EMBL" id="CP011125">
    <property type="protein sequence ID" value="AKF06495.1"/>
    <property type="molecule type" value="Genomic_DNA"/>
</dbReference>
<dbReference type="Pfam" id="PF13185">
    <property type="entry name" value="GAF_2"/>
    <property type="match status" value="1"/>
</dbReference>
<evidence type="ECO:0000256" key="1">
    <source>
        <dbReference type="ARBA" id="ARBA00000085"/>
    </source>
</evidence>
<keyword evidence="10" id="KW-0472">Membrane</keyword>
<feature type="transmembrane region" description="Helical" evidence="10">
    <location>
        <begin position="96"/>
        <end position="117"/>
    </location>
</feature>
<dbReference type="SUPFAM" id="SSF55781">
    <property type="entry name" value="GAF domain-like"/>
    <property type="match status" value="1"/>
</dbReference>
<feature type="transmembrane region" description="Helical" evidence="10">
    <location>
        <begin position="66"/>
        <end position="84"/>
    </location>
</feature>
<feature type="transmembrane region" description="Helical" evidence="10">
    <location>
        <begin position="31"/>
        <end position="54"/>
    </location>
</feature>
<evidence type="ECO:0000256" key="10">
    <source>
        <dbReference type="SAM" id="Phobius"/>
    </source>
</evidence>
<comment type="catalytic activity">
    <reaction evidence="1">
        <text>ATP + protein L-histidine = ADP + protein N-phospho-L-histidine.</text>
        <dbReference type="EC" id="2.7.13.3"/>
    </reaction>
</comment>
<keyword evidence="7" id="KW-0067">ATP-binding</keyword>
<dbReference type="Gene3D" id="1.10.287.130">
    <property type="match status" value="1"/>
</dbReference>
<keyword evidence="10" id="KW-0812">Transmembrane</keyword>
<evidence type="ECO:0000256" key="7">
    <source>
        <dbReference type="ARBA" id="ARBA00022840"/>
    </source>
</evidence>
<dbReference type="InterPro" id="IPR003661">
    <property type="entry name" value="HisK_dim/P_dom"/>
</dbReference>
<dbReference type="SMART" id="SM00065">
    <property type="entry name" value="GAF"/>
    <property type="match status" value="1"/>
</dbReference>